<keyword evidence="1" id="KW-0175">Coiled coil</keyword>
<evidence type="ECO:0000256" key="1">
    <source>
        <dbReference type="SAM" id="Coils"/>
    </source>
</evidence>
<gene>
    <name evidence="2" type="ORF">CAOG_009731</name>
</gene>
<dbReference type="Proteomes" id="UP000008743">
    <property type="component" value="Unassembled WGS sequence"/>
</dbReference>
<name>A0A0D2UDM2_CAPO3</name>
<dbReference type="AlphaFoldDB" id="A0A0D2UDM2"/>
<sequence>MRVQPKKEPSPATSALNAATAAASIVPQSPVTLTTEIQQLRSELAAKDQELAVKHQELARKEQELGAKEQEIAAAKLEHAAAKLEHAAAKLELADERQLRAAKEQELQKLLLGVADREDWIDGVTGSTLAKHLEAPSSALLLSASVQLDSRRPLKRVNDNLGHQVDAVLLVIIFQGLGCSGIPLPNQHGDVMASETGVLL</sequence>
<evidence type="ECO:0000313" key="2">
    <source>
        <dbReference type="EMBL" id="KJE93126.1"/>
    </source>
</evidence>
<keyword evidence="3" id="KW-1185">Reference proteome</keyword>
<protein>
    <submittedName>
        <fullName evidence="2">Uncharacterized protein</fullName>
    </submittedName>
</protein>
<dbReference type="InParanoid" id="A0A0D2UDM2"/>
<dbReference type="PhylomeDB" id="A0A0D2UDM2"/>
<dbReference type="EMBL" id="KE346364">
    <property type="protein sequence ID" value="KJE93126.1"/>
    <property type="molecule type" value="Genomic_DNA"/>
</dbReference>
<organism evidence="2 3">
    <name type="scientific">Capsaspora owczarzaki (strain ATCC 30864)</name>
    <dbReference type="NCBI Taxonomy" id="595528"/>
    <lineage>
        <taxon>Eukaryota</taxon>
        <taxon>Filasterea</taxon>
        <taxon>Capsaspora</taxon>
    </lineage>
</organism>
<accession>A0A0D2UDM2</accession>
<reference evidence="3" key="1">
    <citation type="submission" date="2011-02" db="EMBL/GenBank/DDBJ databases">
        <title>The Genome Sequence of Capsaspora owczarzaki ATCC 30864.</title>
        <authorList>
            <person name="Russ C."/>
            <person name="Cuomo C."/>
            <person name="Burger G."/>
            <person name="Gray M.W."/>
            <person name="Holland P.W.H."/>
            <person name="King N."/>
            <person name="Lang F.B.F."/>
            <person name="Roger A.J."/>
            <person name="Ruiz-Trillo I."/>
            <person name="Young S.K."/>
            <person name="Zeng Q."/>
            <person name="Gargeya S."/>
            <person name="Alvarado L."/>
            <person name="Berlin A."/>
            <person name="Chapman S.B."/>
            <person name="Chen Z."/>
            <person name="Freedman E."/>
            <person name="Gellesch M."/>
            <person name="Goldberg J."/>
            <person name="Griggs A."/>
            <person name="Gujja S."/>
            <person name="Heilman E."/>
            <person name="Heiman D."/>
            <person name="Howarth C."/>
            <person name="Mehta T."/>
            <person name="Neiman D."/>
            <person name="Pearson M."/>
            <person name="Roberts A."/>
            <person name="Saif S."/>
            <person name="Shea T."/>
            <person name="Shenoy N."/>
            <person name="Sisk P."/>
            <person name="Stolte C."/>
            <person name="Sykes S."/>
            <person name="White J."/>
            <person name="Yandava C."/>
            <person name="Haas B."/>
            <person name="Nusbaum C."/>
            <person name="Birren B."/>
        </authorList>
    </citation>
    <scope>NUCLEOTIDE SEQUENCE</scope>
    <source>
        <strain evidence="3">ATCC 30864</strain>
    </source>
</reference>
<evidence type="ECO:0000313" key="3">
    <source>
        <dbReference type="Proteomes" id="UP000008743"/>
    </source>
</evidence>
<proteinExistence type="predicted"/>
<feature type="coiled-coil region" evidence="1">
    <location>
        <begin position="37"/>
        <end position="106"/>
    </location>
</feature>